<evidence type="ECO:0000313" key="19">
    <source>
        <dbReference type="RefSeq" id="XP_070484857.1"/>
    </source>
</evidence>
<reference evidence="8 9" key="1">
    <citation type="submission" date="2025-05" db="UniProtKB">
        <authorList>
            <consortium name="RefSeq"/>
        </authorList>
    </citation>
    <scope>IDENTIFICATION</scope>
    <source>
        <tissue evidence="8 9">Blood</tissue>
    </source>
</reference>
<dbReference type="RefSeq" id="XP_070484847.1">
    <property type="nucleotide sequence ID" value="XM_070628746.1"/>
</dbReference>
<evidence type="ECO:0000313" key="17">
    <source>
        <dbReference type="RefSeq" id="XP_070484855.1"/>
    </source>
</evidence>
<evidence type="ECO:0000256" key="1">
    <source>
        <dbReference type="ARBA" id="ARBA00004186"/>
    </source>
</evidence>
<gene>
    <name evidence="8 9 10 11 12 13 14 15 16 17 18 19 20 21 22" type="primary">LOC103545203</name>
</gene>
<evidence type="ECO:0000313" key="12">
    <source>
        <dbReference type="RefSeq" id="XP_070484850.1"/>
    </source>
</evidence>
<dbReference type="RefSeq" id="XP_070484849.1">
    <property type="nucleotide sequence ID" value="XM_070628748.1"/>
</dbReference>
<dbReference type="RefSeq" id="XP_070484858.1">
    <property type="nucleotide sequence ID" value="XM_070628757.1"/>
</dbReference>
<dbReference type="RefSeq" id="XP_070484859.1">
    <property type="nucleotide sequence ID" value="XM_070628758.1"/>
</dbReference>
<dbReference type="RefSeq" id="XP_070484856.1">
    <property type="nucleotide sequence ID" value="XM_070628755.1"/>
</dbReference>
<dbReference type="RefSeq" id="XP_070484857.1">
    <property type="nucleotide sequence ID" value="XM_070628756.1"/>
</dbReference>
<evidence type="ECO:0000313" key="9">
    <source>
        <dbReference type="RefSeq" id="XP_070484847.1"/>
    </source>
</evidence>
<dbReference type="RefSeq" id="XP_070484850.1">
    <property type="nucleotide sequence ID" value="XM_070628749.1"/>
</dbReference>
<dbReference type="RefSeq" id="XP_070484854.1">
    <property type="nucleotide sequence ID" value="XM_070628753.1"/>
</dbReference>
<name>A0ABM4Q5Y0_EQUPR</name>
<dbReference type="PANTHER" id="PTHR28578">
    <property type="entry name" value="MITOTIC-SPINDLE ORGANIZING PROTEIN 2A-RELATED"/>
    <property type="match status" value="1"/>
</dbReference>
<dbReference type="Proteomes" id="UP001652662">
    <property type="component" value="Chromosome 7"/>
</dbReference>
<evidence type="ECO:0000256" key="3">
    <source>
        <dbReference type="ARBA" id="ARBA00007286"/>
    </source>
</evidence>
<keyword evidence="5" id="KW-0206">Cytoskeleton</keyword>
<evidence type="ECO:0000313" key="15">
    <source>
        <dbReference type="RefSeq" id="XP_070484853.1"/>
    </source>
</evidence>
<evidence type="ECO:0000313" key="7">
    <source>
        <dbReference type="Proteomes" id="UP001652662"/>
    </source>
</evidence>
<evidence type="ECO:0000313" key="22">
    <source>
        <dbReference type="RefSeq" id="XP_070484860.1"/>
    </source>
</evidence>
<dbReference type="Pfam" id="PF12926">
    <property type="entry name" value="MOZART2"/>
    <property type="match status" value="1"/>
</dbReference>
<dbReference type="RefSeq" id="XP_070484848.1">
    <property type="nucleotide sequence ID" value="XM_070628747.1"/>
</dbReference>
<comment type="subcellular location">
    <subcellularLocation>
        <location evidence="2">Cytoplasm</location>
        <location evidence="2">Cytoskeleton</location>
        <location evidence="2">Microtubule organizing center</location>
        <location evidence="2">Centrosome</location>
    </subcellularLocation>
    <subcellularLocation>
        <location evidence="1">Cytoplasm</location>
        <location evidence="1">Cytoskeleton</location>
        <location evidence="1">Spindle</location>
    </subcellularLocation>
</comment>
<dbReference type="RefSeq" id="XP_070484852.1">
    <property type="nucleotide sequence ID" value="XM_070628751.1"/>
</dbReference>
<evidence type="ECO:0000313" key="18">
    <source>
        <dbReference type="RefSeq" id="XP_070484856.1"/>
    </source>
</evidence>
<evidence type="ECO:0000313" key="16">
    <source>
        <dbReference type="RefSeq" id="XP_070484854.1"/>
    </source>
</evidence>
<dbReference type="RefSeq" id="XP_070484851.1">
    <property type="nucleotide sequence ID" value="XM_070628750.1"/>
</dbReference>
<dbReference type="GeneID" id="103545203"/>
<evidence type="ECO:0000313" key="11">
    <source>
        <dbReference type="RefSeq" id="XP_070484849.1"/>
    </source>
</evidence>
<evidence type="ECO:0000256" key="6">
    <source>
        <dbReference type="SAM" id="MobiDB-lite"/>
    </source>
</evidence>
<sequence length="128" mass="13422">MEAPGAGPGPGASPGLEAALQKLALRRKKVLSAEEMELYELVQAAGGSMDPDVFTSERERARAGLRARRPPTLQLSQPPPLSDPLEAQRRVGVLREAATPARSGRAAWPGRGGSLRSAPVSPGSCWAC</sequence>
<keyword evidence="7" id="KW-1185">Reference proteome</keyword>
<evidence type="ECO:0000256" key="2">
    <source>
        <dbReference type="ARBA" id="ARBA00004300"/>
    </source>
</evidence>
<dbReference type="RefSeq" id="XP_070484853.1">
    <property type="nucleotide sequence ID" value="XM_070628752.1"/>
</dbReference>
<organism evidence="7 15">
    <name type="scientific">Equus przewalskii</name>
    <name type="common">Przewalski's horse</name>
    <name type="synonym">Equus caballus przewalskii</name>
    <dbReference type="NCBI Taxonomy" id="9798"/>
    <lineage>
        <taxon>Eukaryota</taxon>
        <taxon>Metazoa</taxon>
        <taxon>Chordata</taxon>
        <taxon>Craniata</taxon>
        <taxon>Vertebrata</taxon>
        <taxon>Euteleostomi</taxon>
        <taxon>Mammalia</taxon>
        <taxon>Eutheria</taxon>
        <taxon>Laurasiatheria</taxon>
        <taxon>Perissodactyla</taxon>
        <taxon>Equidae</taxon>
        <taxon>Equus</taxon>
    </lineage>
</organism>
<feature type="region of interest" description="Disordered" evidence="6">
    <location>
        <begin position="48"/>
        <end position="128"/>
    </location>
</feature>
<evidence type="ECO:0000256" key="5">
    <source>
        <dbReference type="ARBA" id="ARBA00023212"/>
    </source>
</evidence>
<dbReference type="InterPro" id="IPR024332">
    <property type="entry name" value="MOZART2"/>
</dbReference>
<evidence type="ECO:0000313" key="8">
    <source>
        <dbReference type="RefSeq" id="XP_070484846.1"/>
    </source>
</evidence>
<evidence type="ECO:0000313" key="20">
    <source>
        <dbReference type="RefSeq" id="XP_070484858.1"/>
    </source>
</evidence>
<protein>
    <submittedName>
        <fullName evidence="8 9">Uncharacterized protein isoform X1</fullName>
    </submittedName>
</protein>
<dbReference type="PANTHER" id="PTHR28578:SF2">
    <property type="entry name" value="MITOTIC-SPINDLE ORGANIZING PROTEIN 2"/>
    <property type="match status" value="1"/>
</dbReference>
<dbReference type="RefSeq" id="XP_070484846.1">
    <property type="nucleotide sequence ID" value="XM_070628745.1"/>
</dbReference>
<dbReference type="RefSeq" id="XP_070484860.1">
    <property type="nucleotide sequence ID" value="XM_070628759.1"/>
</dbReference>
<keyword evidence="4" id="KW-0963">Cytoplasm</keyword>
<dbReference type="RefSeq" id="XP_070484855.1">
    <property type="nucleotide sequence ID" value="XM_070628754.1"/>
</dbReference>
<evidence type="ECO:0000313" key="10">
    <source>
        <dbReference type="RefSeq" id="XP_070484848.1"/>
    </source>
</evidence>
<evidence type="ECO:0000313" key="14">
    <source>
        <dbReference type="RefSeq" id="XP_070484852.1"/>
    </source>
</evidence>
<proteinExistence type="inferred from homology"/>
<comment type="similarity">
    <text evidence="3">Belongs to the MOZART2 family.</text>
</comment>
<evidence type="ECO:0000256" key="4">
    <source>
        <dbReference type="ARBA" id="ARBA00022490"/>
    </source>
</evidence>
<evidence type="ECO:0000313" key="13">
    <source>
        <dbReference type="RefSeq" id="XP_070484851.1"/>
    </source>
</evidence>
<accession>A0ABM4Q5Y0</accession>
<evidence type="ECO:0000313" key="21">
    <source>
        <dbReference type="RefSeq" id="XP_070484859.1"/>
    </source>
</evidence>